<evidence type="ECO:0000313" key="5">
    <source>
        <dbReference type="Proteomes" id="UP000011669"/>
    </source>
</evidence>
<protein>
    <submittedName>
        <fullName evidence="4">Alpha/beta hydrolase fold-3 domain-containing protein</fullName>
    </submittedName>
</protein>
<dbReference type="GO" id="GO:0016787">
    <property type="term" value="F:hydrolase activity"/>
    <property type="evidence" value="ECO:0007669"/>
    <property type="project" value="UniProtKB-KW"/>
</dbReference>
<dbReference type="InParanoid" id="M0MJY3"/>
<evidence type="ECO:0000313" key="4">
    <source>
        <dbReference type="EMBL" id="EMA45019.1"/>
    </source>
</evidence>
<dbReference type="AlphaFoldDB" id="M0MJY3"/>
<dbReference type="PROSITE" id="PS01173">
    <property type="entry name" value="LIPASE_GDXG_HIS"/>
    <property type="match status" value="1"/>
</dbReference>
<reference evidence="4 5" key="1">
    <citation type="journal article" date="2014" name="PLoS Genet.">
        <title>Phylogenetically driven sequencing of extremely halophilic archaea reveals strategies for static and dynamic osmo-response.</title>
        <authorList>
            <person name="Becker E.A."/>
            <person name="Seitzer P.M."/>
            <person name="Tritt A."/>
            <person name="Larsen D."/>
            <person name="Krusor M."/>
            <person name="Yao A.I."/>
            <person name="Wu D."/>
            <person name="Madern D."/>
            <person name="Eisen J.A."/>
            <person name="Darling A.E."/>
            <person name="Facciotti M.T."/>
        </authorList>
    </citation>
    <scope>NUCLEOTIDE SEQUENCE [LARGE SCALE GENOMIC DNA]</scope>
    <source>
        <strain evidence="4 5">DSM 5350</strain>
    </source>
</reference>
<keyword evidence="2 4" id="KW-0378">Hydrolase</keyword>
<proteinExistence type="inferred from homology"/>
<dbReference type="PANTHER" id="PTHR48081">
    <property type="entry name" value="AB HYDROLASE SUPERFAMILY PROTEIN C4A8.06C"/>
    <property type="match status" value="1"/>
</dbReference>
<dbReference type="InterPro" id="IPR050300">
    <property type="entry name" value="GDXG_lipolytic_enzyme"/>
</dbReference>
<evidence type="ECO:0000256" key="2">
    <source>
        <dbReference type="ARBA" id="ARBA00022801"/>
    </source>
</evidence>
<dbReference type="InterPro" id="IPR002168">
    <property type="entry name" value="Lipase_GDXG_HIS_AS"/>
</dbReference>
<dbReference type="InterPro" id="IPR013094">
    <property type="entry name" value="AB_hydrolase_3"/>
</dbReference>
<organism evidence="4 5">
    <name type="scientific">Halococcus saccharolyticus DSM 5350</name>
    <dbReference type="NCBI Taxonomy" id="1227455"/>
    <lineage>
        <taxon>Archaea</taxon>
        <taxon>Methanobacteriati</taxon>
        <taxon>Methanobacteriota</taxon>
        <taxon>Stenosarchaea group</taxon>
        <taxon>Halobacteria</taxon>
        <taxon>Halobacteriales</taxon>
        <taxon>Halococcaceae</taxon>
        <taxon>Halococcus</taxon>
    </lineage>
</organism>
<dbReference type="STRING" id="1227455.C449_10189"/>
<accession>M0MJY3</accession>
<dbReference type="PATRIC" id="fig|1227455.4.peg.2087"/>
<dbReference type="PANTHER" id="PTHR48081:SF8">
    <property type="entry name" value="ALPHA_BETA HYDROLASE FOLD-3 DOMAIN-CONTAINING PROTEIN-RELATED"/>
    <property type="match status" value="1"/>
</dbReference>
<dbReference type="Proteomes" id="UP000011669">
    <property type="component" value="Unassembled WGS sequence"/>
</dbReference>
<name>M0MJY3_9EURY</name>
<dbReference type="Gene3D" id="3.40.50.1820">
    <property type="entry name" value="alpha/beta hydrolase"/>
    <property type="match status" value="1"/>
</dbReference>
<comment type="similarity">
    <text evidence="1">Belongs to the 'GDXG' lipolytic enzyme family.</text>
</comment>
<comment type="caution">
    <text evidence="4">The sequence shown here is derived from an EMBL/GenBank/DDBJ whole genome shotgun (WGS) entry which is preliminary data.</text>
</comment>
<evidence type="ECO:0000256" key="1">
    <source>
        <dbReference type="ARBA" id="ARBA00010515"/>
    </source>
</evidence>
<feature type="domain" description="Alpha/beta hydrolase fold-3" evidence="3">
    <location>
        <begin position="84"/>
        <end position="291"/>
    </location>
</feature>
<dbReference type="ESTHER" id="9eury-m0mjy3">
    <property type="family name" value="Hormone-sensitive_lipase_like"/>
</dbReference>
<dbReference type="InterPro" id="IPR029058">
    <property type="entry name" value="AB_hydrolase_fold"/>
</dbReference>
<dbReference type="FunFam" id="3.40.50.1820:FF:000089">
    <property type="entry name" value="Alpha/beta hydrolase"/>
    <property type="match status" value="1"/>
</dbReference>
<gene>
    <name evidence="4" type="ORF">C449_10189</name>
</gene>
<dbReference type="EMBL" id="AOMD01000021">
    <property type="protein sequence ID" value="EMA45019.1"/>
    <property type="molecule type" value="Genomic_DNA"/>
</dbReference>
<evidence type="ECO:0000259" key="3">
    <source>
        <dbReference type="Pfam" id="PF07859"/>
    </source>
</evidence>
<dbReference type="Pfam" id="PF07859">
    <property type="entry name" value="Abhydrolase_3"/>
    <property type="match status" value="1"/>
</dbReference>
<dbReference type="SUPFAM" id="SSF53474">
    <property type="entry name" value="alpha/beta-Hydrolases"/>
    <property type="match status" value="1"/>
</dbReference>
<keyword evidence="5" id="KW-1185">Reference proteome</keyword>
<sequence length="320" mass="34826">MTMNSELDPQVRQVLDLLDQQRAPPTYGASVETARDQFDELFSMLDPQPVGDVQNLTIPGPKRPIPIRVYAPEDGPDDAPGVFVTFHGGGWVLGDLDTHDPFCRAVTNAADCLVISVDYRRAPEHPFPAAVEDCYTAVEWAGEYAGDLGGDPERLAVGGDSAGGNLAAAVTLLARDRGGPDLCHQSLIYPAVNSVVGEEFDSYEENGAGYLLEHESMEWYDERYIQDDLDARNEYAAPLLARDLSGLPPATVITAGFDPLRDEGIAYVDRLEDAGVAVEHEHFPEMIHAFVSMLDVVDRAHDGIETVADGLRDAFDAQAR</sequence>